<feature type="domain" description="DUF112" evidence="2">
    <location>
        <begin position="17"/>
        <end position="437"/>
    </location>
</feature>
<dbReference type="Pfam" id="PF01970">
    <property type="entry name" value="TctA"/>
    <property type="match status" value="1"/>
</dbReference>
<evidence type="ECO:0000313" key="3">
    <source>
        <dbReference type="EMBL" id="MEV8467488.1"/>
    </source>
</evidence>
<feature type="transmembrane region" description="Helical" evidence="1">
    <location>
        <begin position="471"/>
        <end position="489"/>
    </location>
</feature>
<feature type="transmembrane region" description="Helical" evidence="1">
    <location>
        <begin position="7"/>
        <end position="34"/>
    </location>
</feature>
<sequence>MNNFANAIVMVADPSVLGVILASSIFGLFVGAIPGLSATMATALLVPLTFFMDPLPAIAAIVSAVTMAIFAGDIPGAMLRIPGTPASAAYVDDAYQYTLRGEAEKALGIGLVCSVFGGMVGAIILATGAPFLAEFAFQFSTVEYFWLACLGLSCSVIISRGSPIKGLVALLIGLFISTIGIDVTGGFPRFTYGSYELMGGVSFIPAMIGMFAMSEILRFSMSKRHEKNAIPNSTSTVYGGQWKMMRDNKGNLVRGSLIGTVVGILPGAGSDIAAWVSYAIAKKFSRTPEKFGTGHTEGLAAAGASNNAALGGVWIPALVFGIPGDSVTAIAIGVLLMKGITPGPMVFIDQASLTYAIFLTFFIANFLLLFLGYFAIRGSRYVVQTPARLLMPVILLFCMVGSFAITNSVYGIAVMLVLGIIGFLMEENGFPIAPTILGIVIGPMLEDNFMATVIKADGGIVGFFDRPVSGVLGAFTILIWTIPLIGMLMRRARGQSASTT</sequence>
<dbReference type="EMBL" id="JBFBVU010000014">
    <property type="protein sequence ID" value="MEV8467488.1"/>
    <property type="molecule type" value="Genomic_DNA"/>
</dbReference>
<dbReference type="Proteomes" id="UP001553161">
    <property type="component" value="Unassembled WGS sequence"/>
</dbReference>
<feature type="transmembrane region" description="Helical" evidence="1">
    <location>
        <begin position="252"/>
        <end position="278"/>
    </location>
</feature>
<feature type="transmembrane region" description="Helical" evidence="1">
    <location>
        <begin position="54"/>
        <end position="72"/>
    </location>
</feature>
<gene>
    <name evidence="3" type="ORF">AB0T83_11930</name>
</gene>
<protein>
    <submittedName>
        <fullName evidence="3">Tripartite tricarboxylate transporter permease</fullName>
    </submittedName>
</protein>
<evidence type="ECO:0000256" key="1">
    <source>
        <dbReference type="SAM" id="Phobius"/>
    </source>
</evidence>
<feature type="transmembrane region" description="Helical" evidence="1">
    <location>
        <begin position="197"/>
        <end position="217"/>
    </location>
</feature>
<name>A0ABV3LAR0_9RHOB</name>
<feature type="transmembrane region" description="Helical" evidence="1">
    <location>
        <begin position="388"/>
        <end position="421"/>
    </location>
</feature>
<organism evidence="3 4">
    <name type="scientific">Meridianimarinicoccus marinus</name>
    <dbReference type="NCBI Taxonomy" id="3231483"/>
    <lineage>
        <taxon>Bacteria</taxon>
        <taxon>Pseudomonadati</taxon>
        <taxon>Pseudomonadota</taxon>
        <taxon>Alphaproteobacteria</taxon>
        <taxon>Rhodobacterales</taxon>
        <taxon>Paracoccaceae</taxon>
        <taxon>Meridianimarinicoccus</taxon>
    </lineage>
</organism>
<feature type="transmembrane region" description="Helical" evidence="1">
    <location>
        <begin position="144"/>
        <end position="160"/>
    </location>
</feature>
<feature type="transmembrane region" description="Helical" evidence="1">
    <location>
        <begin position="167"/>
        <end position="185"/>
    </location>
</feature>
<keyword evidence="4" id="KW-1185">Reference proteome</keyword>
<dbReference type="PANTHER" id="PTHR35342">
    <property type="entry name" value="TRICARBOXYLIC TRANSPORT PROTEIN"/>
    <property type="match status" value="1"/>
</dbReference>
<dbReference type="PANTHER" id="PTHR35342:SF5">
    <property type="entry name" value="TRICARBOXYLIC TRANSPORT PROTEIN"/>
    <property type="match status" value="1"/>
</dbReference>
<evidence type="ECO:0000313" key="4">
    <source>
        <dbReference type="Proteomes" id="UP001553161"/>
    </source>
</evidence>
<accession>A0ABV3LAR0</accession>
<keyword evidence="1" id="KW-0472">Membrane</keyword>
<reference evidence="3 4" key="1">
    <citation type="submission" date="2024-07" db="EMBL/GenBank/DDBJ databases">
        <authorList>
            <person name="Kang M."/>
        </authorList>
    </citation>
    <scope>NUCLEOTIDE SEQUENCE [LARGE SCALE GENOMIC DNA]</scope>
    <source>
        <strain evidence="3 4">DFM31</strain>
    </source>
</reference>
<keyword evidence="1" id="KW-0812">Transmembrane</keyword>
<feature type="transmembrane region" description="Helical" evidence="1">
    <location>
        <begin position="353"/>
        <end position="376"/>
    </location>
</feature>
<dbReference type="InterPro" id="IPR002823">
    <property type="entry name" value="DUF112_TM"/>
</dbReference>
<feature type="transmembrane region" description="Helical" evidence="1">
    <location>
        <begin position="106"/>
        <end position="132"/>
    </location>
</feature>
<keyword evidence="1" id="KW-1133">Transmembrane helix</keyword>
<proteinExistence type="predicted"/>
<comment type="caution">
    <text evidence="3">The sequence shown here is derived from an EMBL/GenBank/DDBJ whole genome shotgun (WGS) entry which is preliminary data.</text>
</comment>
<evidence type="ECO:0000259" key="2">
    <source>
        <dbReference type="Pfam" id="PF01970"/>
    </source>
</evidence>
<dbReference type="RefSeq" id="WP_366193310.1">
    <property type="nucleotide sequence ID" value="NZ_JBFBVU010000014.1"/>
</dbReference>